<evidence type="ECO:0000256" key="1">
    <source>
        <dbReference type="ARBA" id="ARBA00004141"/>
    </source>
</evidence>
<evidence type="ECO:0000313" key="7">
    <source>
        <dbReference type="EMBL" id="KAH9840896.1"/>
    </source>
</evidence>
<dbReference type="EMBL" id="JADCUA010000004">
    <property type="protein sequence ID" value="KAH9840896.1"/>
    <property type="molecule type" value="Genomic_DNA"/>
</dbReference>
<evidence type="ECO:0000256" key="4">
    <source>
        <dbReference type="ARBA" id="ARBA00023136"/>
    </source>
</evidence>
<dbReference type="RefSeq" id="XP_047782362.1">
    <property type="nucleotide sequence ID" value="XM_047922842.1"/>
</dbReference>
<feature type="transmembrane region" description="Helical" evidence="6">
    <location>
        <begin position="235"/>
        <end position="257"/>
    </location>
</feature>
<keyword evidence="4 6" id="KW-0472">Membrane</keyword>
<feature type="transmembrane region" description="Helical" evidence="6">
    <location>
        <begin position="164"/>
        <end position="185"/>
    </location>
</feature>
<evidence type="ECO:0000256" key="2">
    <source>
        <dbReference type="ARBA" id="ARBA00022692"/>
    </source>
</evidence>
<dbReference type="PANTHER" id="PTHR23423">
    <property type="entry name" value="ORGANIC SOLUTE TRANSPORTER-RELATED"/>
    <property type="match status" value="1"/>
</dbReference>
<feature type="compositionally biased region" description="Basic and acidic residues" evidence="5">
    <location>
        <begin position="435"/>
        <end position="451"/>
    </location>
</feature>
<reference evidence="7 8" key="1">
    <citation type="journal article" date="2021" name="Environ. Microbiol.">
        <title>Gene family expansions and transcriptome signatures uncover fungal adaptations to wood decay.</title>
        <authorList>
            <person name="Hage H."/>
            <person name="Miyauchi S."/>
            <person name="Viragh M."/>
            <person name="Drula E."/>
            <person name="Min B."/>
            <person name="Chaduli D."/>
            <person name="Navarro D."/>
            <person name="Favel A."/>
            <person name="Norest M."/>
            <person name="Lesage-Meessen L."/>
            <person name="Balint B."/>
            <person name="Merenyi Z."/>
            <person name="de Eugenio L."/>
            <person name="Morin E."/>
            <person name="Martinez A.T."/>
            <person name="Baldrian P."/>
            <person name="Stursova M."/>
            <person name="Martinez M.J."/>
            <person name="Novotny C."/>
            <person name="Magnuson J.K."/>
            <person name="Spatafora J.W."/>
            <person name="Maurice S."/>
            <person name="Pangilinan J."/>
            <person name="Andreopoulos W."/>
            <person name="LaButti K."/>
            <person name="Hundley H."/>
            <person name="Na H."/>
            <person name="Kuo A."/>
            <person name="Barry K."/>
            <person name="Lipzen A."/>
            <person name="Henrissat B."/>
            <person name="Riley R."/>
            <person name="Ahrendt S."/>
            <person name="Nagy L.G."/>
            <person name="Grigoriev I.V."/>
            <person name="Martin F."/>
            <person name="Rosso M.N."/>
        </authorList>
    </citation>
    <scope>NUCLEOTIDE SEQUENCE [LARGE SCALE GENOMIC DNA]</scope>
    <source>
        <strain evidence="7 8">CIRM-BRFM 1785</strain>
    </source>
</reference>
<comment type="subcellular location">
    <subcellularLocation>
        <location evidence="1">Membrane</location>
        <topology evidence="1">Multi-pass membrane protein</topology>
    </subcellularLocation>
</comment>
<feature type="transmembrane region" description="Helical" evidence="6">
    <location>
        <begin position="33"/>
        <end position="51"/>
    </location>
</feature>
<feature type="transmembrane region" description="Helical" evidence="6">
    <location>
        <begin position="72"/>
        <end position="90"/>
    </location>
</feature>
<comment type="caution">
    <text evidence="7">The sequence shown here is derived from an EMBL/GenBank/DDBJ whole genome shotgun (WGS) entry which is preliminary data.</text>
</comment>
<feature type="compositionally biased region" description="Polar residues" evidence="5">
    <location>
        <begin position="420"/>
        <end position="431"/>
    </location>
</feature>
<dbReference type="InterPro" id="IPR005178">
    <property type="entry name" value="Ostalpha/TMEM184C"/>
</dbReference>
<name>A0ABQ8KST6_9APHY</name>
<accession>A0ABQ8KST6</accession>
<feature type="transmembrane region" description="Helical" evidence="6">
    <location>
        <begin position="277"/>
        <end position="297"/>
    </location>
</feature>
<dbReference type="Pfam" id="PF03619">
    <property type="entry name" value="Solute_trans_a"/>
    <property type="match status" value="1"/>
</dbReference>
<keyword evidence="8" id="KW-1185">Reference proteome</keyword>
<dbReference type="SMART" id="SM01417">
    <property type="entry name" value="Solute_trans_a"/>
    <property type="match status" value="1"/>
</dbReference>
<gene>
    <name evidence="7" type="ORF">C8Q71DRAFT_742077</name>
</gene>
<feature type="region of interest" description="Disordered" evidence="5">
    <location>
        <begin position="409"/>
        <end position="451"/>
    </location>
</feature>
<evidence type="ECO:0000313" key="8">
    <source>
        <dbReference type="Proteomes" id="UP000814176"/>
    </source>
</evidence>
<dbReference type="GeneID" id="72003574"/>
<evidence type="ECO:0000256" key="6">
    <source>
        <dbReference type="SAM" id="Phobius"/>
    </source>
</evidence>
<keyword evidence="2 6" id="KW-0812">Transmembrane</keyword>
<proteinExistence type="predicted"/>
<feature type="transmembrane region" description="Helical" evidence="6">
    <location>
        <begin position="205"/>
        <end position="223"/>
    </location>
</feature>
<dbReference type="Proteomes" id="UP000814176">
    <property type="component" value="Unassembled WGS sequence"/>
</dbReference>
<protein>
    <submittedName>
        <fullName evidence="7">Organic solute transporter Ostalpha-domain-containing protein</fullName>
    </submittedName>
</protein>
<organism evidence="7 8">
    <name type="scientific">Rhodofomes roseus</name>
    <dbReference type="NCBI Taxonomy" id="34475"/>
    <lineage>
        <taxon>Eukaryota</taxon>
        <taxon>Fungi</taxon>
        <taxon>Dikarya</taxon>
        <taxon>Basidiomycota</taxon>
        <taxon>Agaricomycotina</taxon>
        <taxon>Agaricomycetes</taxon>
        <taxon>Polyporales</taxon>
        <taxon>Rhodofomes</taxon>
    </lineage>
</organism>
<keyword evidence="3 6" id="KW-1133">Transmembrane helix</keyword>
<evidence type="ECO:0000256" key="5">
    <source>
        <dbReference type="SAM" id="MobiDB-lite"/>
    </source>
</evidence>
<evidence type="ECO:0000256" key="3">
    <source>
        <dbReference type="ARBA" id="ARBA00022989"/>
    </source>
</evidence>
<sequence>MTNSTLCPSDNFAVVEQDSFWSTNGLNWDAHRIGWIIAGCCACVSVLLTLYNVLQHARHYTNPGEQRQIIRVLYMPAVYAVISFFSYRFFRSYTYYSFIESAYESVTLSAFLLLLIEFVAATASGHNVDNAIARKDKNKLPFPFCIWRYRPTKAYFMYTLKWSVLQYVIIRPAISIAGIICQAYGVLCESGPWSFKTANSYLEVIDAVSITIALYGLIVFYALTKDELKGRRPLAKFLSIKLIVMFTFYQGLVFEALEGRVIHATQYWTETNIANGLNALATCIEMVFFSAFMIWAFSASEYKGNDGTTSVWRPLWDSINYTDFVIEIAGSLKFFFDYIFRKPYTRGPRVTITELDGKTRTKMNLGEAFGVGSSQYTAYSPSESVTEMNARVSSDENIRLAPYTYVSPHPNLHPSGEGMTGTNISPASSRGSLDGYREPRLVDEAKQYPLR</sequence>
<feature type="transmembrane region" description="Helical" evidence="6">
    <location>
        <begin position="110"/>
        <end position="128"/>
    </location>
</feature>